<accession>A0A1M2VSH5</accession>
<protein>
    <submittedName>
        <fullName evidence="1">Uncharacterized protein</fullName>
    </submittedName>
</protein>
<comment type="caution">
    <text evidence="1">The sequence shown here is derived from an EMBL/GenBank/DDBJ whole genome shotgun (WGS) entry which is preliminary data.</text>
</comment>
<name>A0A1M2VSH5_TRAPU</name>
<keyword evidence="2" id="KW-1185">Reference proteome</keyword>
<organism evidence="1 2">
    <name type="scientific">Trametes pubescens</name>
    <name type="common">White-rot fungus</name>
    <dbReference type="NCBI Taxonomy" id="154538"/>
    <lineage>
        <taxon>Eukaryota</taxon>
        <taxon>Fungi</taxon>
        <taxon>Dikarya</taxon>
        <taxon>Basidiomycota</taxon>
        <taxon>Agaricomycotina</taxon>
        <taxon>Agaricomycetes</taxon>
        <taxon>Polyporales</taxon>
        <taxon>Polyporaceae</taxon>
        <taxon>Trametes</taxon>
    </lineage>
</organism>
<proteinExistence type="predicted"/>
<evidence type="ECO:0000313" key="1">
    <source>
        <dbReference type="EMBL" id="OJT10551.1"/>
    </source>
</evidence>
<dbReference type="OrthoDB" id="2752188at2759"/>
<evidence type="ECO:0000313" key="2">
    <source>
        <dbReference type="Proteomes" id="UP000184267"/>
    </source>
</evidence>
<dbReference type="EMBL" id="MNAD01000773">
    <property type="protein sequence ID" value="OJT10551.1"/>
    <property type="molecule type" value="Genomic_DNA"/>
</dbReference>
<reference evidence="1 2" key="1">
    <citation type="submission" date="2016-10" db="EMBL/GenBank/DDBJ databases">
        <title>Genome sequence of the basidiomycete white-rot fungus Trametes pubescens.</title>
        <authorList>
            <person name="Makela M.R."/>
            <person name="Granchi Z."/>
            <person name="Peng M."/>
            <person name="De Vries R.P."/>
            <person name="Grigoriev I."/>
            <person name="Riley R."/>
            <person name="Hilden K."/>
        </authorList>
    </citation>
    <scope>NUCLEOTIDE SEQUENCE [LARGE SCALE GENOMIC DNA]</scope>
    <source>
        <strain evidence="1 2">FBCC735</strain>
    </source>
</reference>
<sequence length="167" mass="18651">MLESIPELRHVLSLSADAYSADEDVEYDVYYYYHSRNELLLQLPAASTGVFTPPPSLRHPPAFYTEWDDETGSEYTATSPTYSVDPDFNFADTVNDAGISRMGYSVLFRRGLWAQVSSLSRDTLAHSLKPAQSSPIVKKLDALIKQAVATLQSFKKHFARQPPAADM</sequence>
<gene>
    <name evidence="1" type="ORF">TRAPUB_12989</name>
</gene>
<dbReference type="Proteomes" id="UP000184267">
    <property type="component" value="Unassembled WGS sequence"/>
</dbReference>
<dbReference type="AlphaFoldDB" id="A0A1M2VSH5"/>
<dbReference type="OMA" id="HFARQPP"/>